<feature type="domain" description="Disease resistance protein At4g27190-like leucine-rich repeats" evidence="3">
    <location>
        <begin position="239"/>
        <end position="329"/>
    </location>
</feature>
<sequence length="997" mass="114532">MSTPQSIIEQLGCRAFYEAVNAASKAGKYVLHYRTNLDKLRIEMRSLEDRRVIIKREVREANDRGEETENSVLNWLTDADEMKGYVENLIEQSTAKAKMHCFACSCPNIKWRYRLGKQAEEKTVAVNQLAAQRSRFDVISHPKPSPPELEFPSSENYVNMDSSAMLLPKESLMSQNLKRFGISLRSNIILKHEGPSFVVDEDDVLVSGIKGLKNLLDDNGYGNVSLDYLPNEQSSILQRHGQQWSISFNMLIVFQISHCKTKYLFSQSTVRELVNLEELIVKYCERMEEIVGFEGQNDEDELTSELKFNKLKRLVLQFLPNFISFYAKKEKVETTMGSSSARAQPLFNEKVILPVLEVLEVDRLGNIVEIWDEQSPWFNEHTVSCGKLRDVKVQRCEKLMKLVPSNILPRLDKVQKLCVEGCPKIESVVFKNEKEEEAADDSTLFIPELQYLRMSDMENLKSFYSSSRASNAQSLFNHQVILPVLEVLEVDRLGNIVEIWDEQSQWFYKTSFCKLRDVKVQRCEKLMKLVPTNILSGLDKLQKLCVEGCPKIESVVFENKKIGFHHSVIIIPELQYLRISDMENLKSFFSSSTASNAQSLFNYQFVSPVWEVLEVDRLGNIVEIWESPWVDMYGESSFGKLRDVKVQRCEKLVKLGPSDILPYLDKLQKLCVEGCPKIESVVFENEKEGAAADDSAMIIPQLQYLRISNMEKLRSFYSSSTASNAQSLFNHQVILPALEVLEVDLLGDIVEIWDKQSPWLNQNRVSSFKYLRDMKVQRCEKLMKLVPSNILPRLDKLQKLCVEGCPKIESVVFENEEEEEEVGDASSLIIPQLQYLRISKMENLNSFYSSSTASNAQSLFNHQVTFPRLKNLELEGCASLRNIFRPCMVKVLENLRELIVNDCLKMESVIDKEEEEQDGQERKTDKTLFHSLSKLELRGLPELRKFCHFTRPLELTLLSKMVICDCPSMDSFSSGPVSTPNLSLKGVSLYPKERLRW</sequence>
<dbReference type="SUPFAM" id="SSF52047">
    <property type="entry name" value="RNI-like"/>
    <property type="match status" value="1"/>
</dbReference>
<feature type="domain" description="Disease resistance protein At4g27190-like leucine-rich repeats" evidence="3">
    <location>
        <begin position="480"/>
        <end position="549"/>
    </location>
</feature>
<feature type="domain" description="Disease resistance protein At4g27190-like leucine-rich repeats" evidence="3">
    <location>
        <begin position="758"/>
        <end position="852"/>
    </location>
</feature>
<dbReference type="InterPro" id="IPR057135">
    <property type="entry name" value="At4g27190-like_LRR"/>
</dbReference>
<accession>A0A834HC71</accession>
<evidence type="ECO:0000256" key="2">
    <source>
        <dbReference type="SAM" id="Coils"/>
    </source>
</evidence>
<evidence type="ECO:0000259" key="3">
    <source>
        <dbReference type="Pfam" id="PF23247"/>
    </source>
</evidence>
<dbReference type="SUPFAM" id="SSF52058">
    <property type="entry name" value="L domain-like"/>
    <property type="match status" value="1"/>
</dbReference>
<keyword evidence="1" id="KW-0611">Plant defense</keyword>
<feature type="domain" description="Disease resistance protein At4g27190-like leucine-rich repeats" evidence="3">
    <location>
        <begin position="863"/>
        <end position="971"/>
    </location>
</feature>
<dbReference type="PANTHER" id="PTHR33463">
    <property type="entry name" value="NB-ARC DOMAIN-CONTAINING PROTEIN-RELATED"/>
    <property type="match status" value="1"/>
</dbReference>
<dbReference type="Gene3D" id="3.80.10.10">
    <property type="entry name" value="Ribonuclease Inhibitor"/>
    <property type="match status" value="2"/>
</dbReference>
<name>A0A834HC71_RHOSS</name>
<dbReference type="InterPro" id="IPR050905">
    <property type="entry name" value="Plant_NBS-LRR"/>
</dbReference>
<feature type="domain" description="Disease resistance protein At4g27190-like leucine-rich repeats" evidence="3">
    <location>
        <begin position="622"/>
        <end position="721"/>
    </location>
</feature>
<reference evidence="4" key="1">
    <citation type="submission" date="2019-11" db="EMBL/GenBank/DDBJ databases">
        <authorList>
            <person name="Liu Y."/>
            <person name="Hou J."/>
            <person name="Li T.-Q."/>
            <person name="Guan C.-H."/>
            <person name="Wu X."/>
            <person name="Wu H.-Z."/>
            <person name="Ling F."/>
            <person name="Zhang R."/>
            <person name="Shi X.-G."/>
            <person name="Ren J.-P."/>
            <person name="Chen E.-F."/>
            <person name="Sun J.-M."/>
        </authorList>
    </citation>
    <scope>NUCLEOTIDE SEQUENCE</scope>
    <source>
        <strain evidence="4">Adult_tree_wgs_1</strain>
        <tissue evidence="4">Leaves</tissue>
    </source>
</reference>
<dbReference type="OrthoDB" id="1747797at2759"/>
<dbReference type="InterPro" id="IPR032675">
    <property type="entry name" value="LRR_dom_sf"/>
</dbReference>
<comment type="caution">
    <text evidence="4">The sequence shown here is derived from an EMBL/GenBank/DDBJ whole genome shotgun (WGS) entry which is preliminary data.</text>
</comment>
<dbReference type="Proteomes" id="UP000626092">
    <property type="component" value="Unassembled WGS sequence"/>
</dbReference>
<evidence type="ECO:0000313" key="4">
    <source>
        <dbReference type="EMBL" id="KAF7148449.1"/>
    </source>
</evidence>
<dbReference type="EMBL" id="WJXA01000003">
    <property type="protein sequence ID" value="KAF7148449.1"/>
    <property type="molecule type" value="Genomic_DNA"/>
</dbReference>
<organism evidence="4 5">
    <name type="scientific">Rhododendron simsii</name>
    <name type="common">Sims's rhododendron</name>
    <dbReference type="NCBI Taxonomy" id="118357"/>
    <lineage>
        <taxon>Eukaryota</taxon>
        <taxon>Viridiplantae</taxon>
        <taxon>Streptophyta</taxon>
        <taxon>Embryophyta</taxon>
        <taxon>Tracheophyta</taxon>
        <taxon>Spermatophyta</taxon>
        <taxon>Magnoliopsida</taxon>
        <taxon>eudicotyledons</taxon>
        <taxon>Gunneridae</taxon>
        <taxon>Pentapetalae</taxon>
        <taxon>asterids</taxon>
        <taxon>Ericales</taxon>
        <taxon>Ericaceae</taxon>
        <taxon>Ericoideae</taxon>
        <taxon>Rhodoreae</taxon>
        <taxon>Rhododendron</taxon>
    </lineage>
</organism>
<proteinExistence type="predicted"/>
<protein>
    <recommendedName>
        <fullName evidence="3">Disease resistance protein At4g27190-like leucine-rich repeats domain-containing protein</fullName>
    </recommendedName>
</protein>
<feature type="coiled-coil region" evidence="2">
    <location>
        <begin position="30"/>
        <end position="64"/>
    </location>
</feature>
<evidence type="ECO:0000313" key="5">
    <source>
        <dbReference type="Proteomes" id="UP000626092"/>
    </source>
</evidence>
<feature type="domain" description="Disease resistance protein At4g27190-like leucine-rich repeats" evidence="3">
    <location>
        <begin position="366"/>
        <end position="469"/>
    </location>
</feature>
<keyword evidence="2" id="KW-0175">Coiled coil</keyword>
<dbReference type="Pfam" id="PF23247">
    <property type="entry name" value="LRR_RPS2"/>
    <property type="match status" value="6"/>
</dbReference>
<evidence type="ECO:0000256" key="1">
    <source>
        <dbReference type="ARBA" id="ARBA00022821"/>
    </source>
</evidence>
<gene>
    <name evidence="4" type="ORF">RHSIM_Rhsim03G0023800</name>
</gene>
<keyword evidence="5" id="KW-1185">Reference proteome</keyword>
<dbReference type="AlphaFoldDB" id="A0A834HC71"/>